<organism evidence="1 2">
    <name type="scientific">Amblyomma americanum</name>
    <name type="common">Lone star tick</name>
    <dbReference type="NCBI Taxonomy" id="6943"/>
    <lineage>
        <taxon>Eukaryota</taxon>
        <taxon>Metazoa</taxon>
        <taxon>Ecdysozoa</taxon>
        <taxon>Arthropoda</taxon>
        <taxon>Chelicerata</taxon>
        <taxon>Arachnida</taxon>
        <taxon>Acari</taxon>
        <taxon>Parasitiformes</taxon>
        <taxon>Ixodida</taxon>
        <taxon>Ixodoidea</taxon>
        <taxon>Ixodidae</taxon>
        <taxon>Amblyomminae</taxon>
        <taxon>Amblyomma</taxon>
    </lineage>
</organism>
<dbReference type="Proteomes" id="UP001321473">
    <property type="component" value="Unassembled WGS sequence"/>
</dbReference>
<comment type="caution">
    <text evidence="1">The sequence shown here is derived from an EMBL/GenBank/DDBJ whole genome shotgun (WGS) entry which is preliminary data.</text>
</comment>
<gene>
    <name evidence="1" type="ORF">V5799_007417</name>
</gene>
<dbReference type="EMBL" id="JARKHS020002886">
    <property type="protein sequence ID" value="KAK8786218.1"/>
    <property type="molecule type" value="Genomic_DNA"/>
</dbReference>
<accession>A0AAQ4FHZ7</accession>
<dbReference type="AlphaFoldDB" id="A0AAQ4FHZ7"/>
<evidence type="ECO:0000313" key="2">
    <source>
        <dbReference type="Proteomes" id="UP001321473"/>
    </source>
</evidence>
<name>A0AAQ4FHZ7_AMBAM</name>
<evidence type="ECO:0000313" key="1">
    <source>
        <dbReference type="EMBL" id="KAK8786218.1"/>
    </source>
</evidence>
<sequence length="123" mass="13974">MVRGGRVTVSGETLSAWLDRGAFLRAEAFSGTEQRTYTLRYWNSTNKCFILSVADSSGAVNCEVYQWNQTIDQRCAPAYSHNPELRTCTYRPCEIEFYDLCKSTKPVIVYSVTKCKNQNPPLV</sequence>
<reference evidence="1 2" key="1">
    <citation type="journal article" date="2023" name="Arcadia Sci">
        <title>De novo assembly of a long-read Amblyomma americanum tick genome.</title>
        <authorList>
            <person name="Chou S."/>
            <person name="Poskanzer K.E."/>
            <person name="Rollins M."/>
            <person name="Thuy-Boun P.S."/>
        </authorList>
    </citation>
    <scope>NUCLEOTIDE SEQUENCE [LARGE SCALE GENOMIC DNA]</scope>
    <source>
        <strain evidence="1">F_SG_1</strain>
        <tissue evidence="1">Salivary glands</tissue>
    </source>
</reference>
<protein>
    <recommendedName>
        <fullName evidence="3">Lipocalin</fullName>
    </recommendedName>
</protein>
<keyword evidence="2" id="KW-1185">Reference proteome</keyword>
<evidence type="ECO:0008006" key="3">
    <source>
        <dbReference type="Google" id="ProtNLM"/>
    </source>
</evidence>
<proteinExistence type="predicted"/>